<comment type="caution">
    <text evidence="2">The sequence shown here is derived from an EMBL/GenBank/DDBJ whole genome shotgun (WGS) entry which is preliminary data.</text>
</comment>
<name>A0A542XJJ0_SALAC</name>
<dbReference type="AlphaFoldDB" id="A0A542XJJ0"/>
<reference evidence="1 4" key="2">
    <citation type="submission" date="2021-03" db="EMBL/GenBank/DDBJ databases">
        <title>Whole genome shotgun sequence of Salinispora arenicola NBRC 105043.</title>
        <authorList>
            <person name="Komaki H."/>
            <person name="Tamura T."/>
        </authorList>
    </citation>
    <scope>NUCLEOTIDE SEQUENCE [LARGE SCALE GENOMIC DNA]</scope>
    <source>
        <strain evidence="1 4">NBRC 105043</strain>
    </source>
</reference>
<accession>A0A542XJJ0</accession>
<evidence type="ECO:0000313" key="1">
    <source>
        <dbReference type="EMBL" id="GIM82887.1"/>
    </source>
</evidence>
<gene>
    <name evidence="2" type="ORF">FB564_1031</name>
    <name evidence="1" type="ORF">Sar04_09470</name>
</gene>
<proteinExistence type="predicted"/>
<evidence type="ECO:0000313" key="2">
    <source>
        <dbReference type="EMBL" id="TQL35960.1"/>
    </source>
</evidence>
<dbReference type="EMBL" id="BOQM01000006">
    <property type="protein sequence ID" value="GIM82887.1"/>
    <property type="molecule type" value="Genomic_DNA"/>
</dbReference>
<keyword evidence="4" id="KW-1185">Reference proteome</keyword>
<organism evidence="2 3">
    <name type="scientific">Salinispora arenicola</name>
    <dbReference type="NCBI Taxonomy" id="168697"/>
    <lineage>
        <taxon>Bacteria</taxon>
        <taxon>Bacillati</taxon>
        <taxon>Actinomycetota</taxon>
        <taxon>Actinomycetes</taxon>
        <taxon>Micromonosporales</taxon>
        <taxon>Micromonosporaceae</taxon>
        <taxon>Salinispora</taxon>
    </lineage>
</organism>
<dbReference type="Proteomes" id="UP000677457">
    <property type="component" value="Unassembled WGS sequence"/>
</dbReference>
<evidence type="ECO:0000313" key="4">
    <source>
        <dbReference type="Proteomes" id="UP000677457"/>
    </source>
</evidence>
<dbReference type="EMBL" id="VFOL01000001">
    <property type="protein sequence ID" value="TQL35960.1"/>
    <property type="molecule type" value="Genomic_DNA"/>
</dbReference>
<dbReference type="RefSeq" id="WP_018800028.1">
    <property type="nucleotide sequence ID" value="NZ_BOQM01000006.1"/>
</dbReference>
<dbReference type="Proteomes" id="UP000315983">
    <property type="component" value="Unassembled WGS sequence"/>
</dbReference>
<sequence length="170" mass="18105">MQVSQALDVMEAILRAAEHPDIVEVTRYGADVQPGGQSPAGIKVRHQSGTAAMLWVGVPPRDATAVPLPTGPLPPKQRAARLLVLAQQLLDVARPEAFTAWELCRQPGVEVPVAAAVRITAGDGSVIYLRGTAASGDTEPETDPYPDYQIPQGVHQWHRLNAQPAEPASV</sequence>
<protein>
    <submittedName>
        <fullName evidence="2">Uncharacterized protein</fullName>
    </submittedName>
</protein>
<reference evidence="2 3" key="1">
    <citation type="submission" date="2019-06" db="EMBL/GenBank/DDBJ databases">
        <title>Sequencing the genomes of 1000 actinobacteria strains.</title>
        <authorList>
            <person name="Klenk H.-P."/>
        </authorList>
    </citation>
    <scope>NUCLEOTIDE SEQUENCE [LARGE SCALE GENOMIC DNA]</scope>
    <source>
        <strain evidence="2 3">DSM 44819</strain>
    </source>
</reference>
<evidence type="ECO:0000313" key="3">
    <source>
        <dbReference type="Proteomes" id="UP000315983"/>
    </source>
</evidence>
<dbReference type="GeneID" id="93770354"/>